<evidence type="ECO:0000313" key="2">
    <source>
        <dbReference type="EMBL" id="QQP49519.1"/>
    </source>
</evidence>
<dbReference type="Proteomes" id="UP000595437">
    <property type="component" value="Chromosome 6"/>
</dbReference>
<dbReference type="GO" id="GO:0007165">
    <property type="term" value="P:signal transduction"/>
    <property type="evidence" value="ECO:0007669"/>
    <property type="project" value="InterPro"/>
</dbReference>
<reference evidence="3" key="1">
    <citation type="submission" date="2021-01" db="EMBL/GenBank/DDBJ databases">
        <title>Caligus Genome Assembly.</title>
        <authorList>
            <person name="Gallardo-Escarate C."/>
        </authorList>
    </citation>
    <scope>NUCLEOTIDE SEQUENCE [LARGE SCALE GENOMIC DNA]</scope>
</reference>
<gene>
    <name evidence="2" type="ORF">FKW44_010222</name>
</gene>
<dbReference type="EMBL" id="CP045895">
    <property type="protein sequence ID" value="QQP49519.1"/>
    <property type="molecule type" value="Genomic_DNA"/>
</dbReference>
<keyword evidence="3" id="KW-1185">Reference proteome</keyword>
<protein>
    <submittedName>
        <fullName evidence="2">LOC100118685</fullName>
    </submittedName>
</protein>
<organism evidence="2 3">
    <name type="scientific">Caligus rogercresseyi</name>
    <name type="common">Sea louse</name>
    <dbReference type="NCBI Taxonomy" id="217165"/>
    <lineage>
        <taxon>Eukaryota</taxon>
        <taxon>Metazoa</taxon>
        <taxon>Ecdysozoa</taxon>
        <taxon>Arthropoda</taxon>
        <taxon>Crustacea</taxon>
        <taxon>Multicrustacea</taxon>
        <taxon>Hexanauplia</taxon>
        <taxon>Copepoda</taxon>
        <taxon>Siphonostomatoida</taxon>
        <taxon>Caligidae</taxon>
        <taxon>Caligus</taxon>
    </lineage>
</organism>
<sequence length="67" mass="7307">LLLDLPIYSQHLLVLLFGTFRVIHSNSIKAKTGMSAEALGVSVAPSFFHTCVAAGKTAKMEDVERFK</sequence>
<feature type="non-terminal residue" evidence="2">
    <location>
        <position position="67"/>
    </location>
</feature>
<dbReference type="Gene3D" id="1.10.555.10">
    <property type="entry name" value="Rho GTPase activation protein"/>
    <property type="match status" value="1"/>
</dbReference>
<dbReference type="OrthoDB" id="9994905at2759"/>
<accession>A0A7T8HGA1</accession>
<evidence type="ECO:0000259" key="1">
    <source>
        <dbReference type="PROSITE" id="PS50238"/>
    </source>
</evidence>
<feature type="non-terminal residue" evidence="2">
    <location>
        <position position="1"/>
    </location>
</feature>
<dbReference type="InterPro" id="IPR000198">
    <property type="entry name" value="RhoGAP_dom"/>
</dbReference>
<dbReference type="AlphaFoldDB" id="A0A7T8HGA1"/>
<feature type="domain" description="Rho-GAP" evidence="1">
    <location>
        <begin position="1"/>
        <end position="67"/>
    </location>
</feature>
<evidence type="ECO:0000313" key="3">
    <source>
        <dbReference type="Proteomes" id="UP000595437"/>
    </source>
</evidence>
<proteinExistence type="predicted"/>
<name>A0A7T8HGA1_CALRO</name>
<dbReference type="PROSITE" id="PS50238">
    <property type="entry name" value="RHOGAP"/>
    <property type="match status" value="1"/>
</dbReference>
<dbReference type="InterPro" id="IPR008936">
    <property type="entry name" value="Rho_GTPase_activation_prot"/>
</dbReference>